<sequence length="232" mass="26505">MNKKDRLLEFLDQENIVPKNLNWYMLATTHKSYNTNDKTKSLNYERLEFLGDSLLNFIASTYSFKKFRENSQGELTRWRASAVQTETLSAVSKRLGLLQMLRTGPGQMHNDVVESLKVQADVFEAMLGAIFVDQGLQVAWNFVQKHLLNDENEMTISEGFSSGKDPKTQLQEYFQSISKNNIHYVLEENNKLFTARAVHEDMVYGVGKGHSKKEAMIEAAKAALDKMQKKGI</sequence>
<evidence type="ECO:0000256" key="6">
    <source>
        <dbReference type="ARBA" id="ARBA00022801"/>
    </source>
</evidence>
<proteinExistence type="inferred from homology"/>
<comment type="subunit">
    <text evidence="8">Homodimer.</text>
</comment>
<dbReference type="Gene3D" id="3.30.160.20">
    <property type="match status" value="1"/>
</dbReference>
<comment type="cofactor">
    <cofactor evidence="8">
        <name>Mg(2+)</name>
        <dbReference type="ChEBI" id="CHEBI:18420"/>
    </cofactor>
</comment>
<evidence type="ECO:0000259" key="10">
    <source>
        <dbReference type="PROSITE" id="PS50142"/>
    </source>
</evidence>
<dbReference type="GO" id="GO:0004525">
    <property type="term" value="F:ribonuclease III activity"/>
    <property type="evidence" value="ECO:0007669"/>
    <property type="project" value="UniProtKB-UniRule"/>
</dbReference>
<evidence type="ECO:0000256" key="8">
    <source>
        <dbReference type="HAMAP-Rule" id="MF_00104"/>
    </source>
</evidence>
<evidence type="ECO:0000313" key="12">
    <source>
        <dbReference type="Proteomes" id="UP000295757"/>
    </source>
</evidence>
<dbReference type="Proteomes" id="UP000295757">
    <property type="component" value="Unassembled WGS sequence"/>
</dbReference>
<dbReference type="CDD" id="cd10845">
    <property type="entry name" value="DSRM_RNAse_III_family"/>
    <property type="match status" value="1"/>
</dbReference>
<dbReference type="SMART" id="SM00535">
    <property type="entry name" value="RIBOc"/>
    <property type="match status" value="1"/>
</dbReference>
<keyword evidence="7 8" id="KW-0694">RNA-binding</keyword>
<protein>
    <recommendedName>
        <fullName evidence="8">Ribonuclease 3</fullName>
        <ecNumber evidence="8">3.1.26.3</ecNumber>
    </recommendedName>
    <alternativeName>
        <fullName evidence="8">Ribonuclease III</fullName>
        <shortName evidence="8">RNase III</shortName>
    </alternativeName>
</protein>
<reference evidence="11 12" key="1">
    <citation type="submission" date="2019-03" db="EMBL/GenBank/DDBJ databases">
        <title>Genomic Encyclopedia of Archaeal and Bacterial Type Strains, Phase II (KMG-II): from individual species to whole genera.</title>
        <authorList>
            <person name="Goeker M."/>
        </authorList>
    </citation>
    <scope>NUCLEOTIDE SEQUENCE [LARGE SCALE GENOMIC DNA]</scope>
    <source>
        <strain evidence="11 12">ATCC 35214</strain>
    </source>
</reference>
<dbReference type="PANTHER" id="PTHR11207">
    <property type="entry name" value="RIBONUCLEASE III"/>
    <property type="match status" value="1"/>
</dbReference>
<dbReference type="GO" id="GO:0019843">
    <property type="term" value="F:rRNA binding"/>
    <property type="evidence" value="ECO:0007669"/>
    <property type="project" value="UniProtKB-KW"/>
</dbReference>
<feature type="domain" description="RNase III" evidence="10">
    <location>
        <begin position="7"/>
        <end position="135"/>
    </location>
</feature>
<feature type="domain" description="DRBM" evidence="9">
    <location>
        <begin position="165"/>
        <end position="229"/>
    </location>
</feature>
<dbReference type="InterPro" id="IPR000999">
    <property type="entry name" value="RNase_III_dom"/>
</dbReference>
<dbReference type="PROSITE" id="PS00517">
    <property type="entry name" value="RNASE_3_1"/>
    <property type="match status" value="1"/>
</dbReference>
<keyword evidence="8" id="KW-0819">tRNA processing</keyword>
<feature type="active site" evidence="8">
    <location>
        <position position="52"/>
    </location>
</feature>
<dbReference type="EC" id="3.1.26.3" evidence="8"/>
<keyword evidence="8" id="KW-0479">Metal-binding</keyword>
<evidence type="ECO:0000256" key="7">
    <source>
        <dbReference type="ARBA" id="ARBA00022884"/>
    </source>
</evidence>
<dbReference type="Pfam" id="PF14622">
    <property type="entry name" value="Ribonucleas_3_3"/>
    <property type="match status" value="1"/>
</dbReference>
<dbReference type="Pfam" id="PF00035">
    <property type="entry name" value="dsrm"/>
    <property type="match status" value="1"/>
</dbReference>
<keyword evidence="5 8" id="KW-0255">Endonuclease</keyword>
<feature type="binding site" evidence="8">
    <location>
        <position position="124"/>
    </location>
    <ligand>
        <name>Mg(2+)</name>
        <dbReference type="ChEBI" id="CHEBI:18420"/>
    </ligand>
</feature>
<gene>
    <name evidence="8" type="primary">rnc</name>
    <name evidence="11" type="ORF">BCF59_0288</name>
</gene>
<dbReference type="InterPro" id="IPR014720">
    <property type="entry name" value="dsRBD_dom"/>
</dbReference>
<dbReference type="EMBL" id="SOCN01000001">
    <property type="protein sequence ID" value="TDV24328.1"/>
    <property type="molecule type" value="Genomic_DNA"/>
</dbReference>
<dbReference type="GO" id="GO:0008033">
    <property type="term" value="P:tRNA processing"/>
    <property type="evidence" value="ECO:0007669"/>
    <property type="project" value="UniProtKB-KW"/>
</dbReference>
<keyword evidence="8" id="KW-0460">Magnesium</keyword>
<dbReference type="GO" id="GO:0010468">
    <property type="term" value="P:regulation of gene expression"/>
    <property type="evidence" value="ECO:0007669"/>
    <property type="project" value="TreeGrafter"/>
</dbReference>
<dbReference type="PANTHER" id="PTHR11207:SF0">
    <property type="entry name" value="RIBONUCLEASE 3"/>
    <property type="match status" value="1"/>
</dbReference>
<keyword evidence="8" id="KW-0699">rRNA-binding</keyword>
<evidence type="ECO:0000259" key="9">
    <source>
        <dbReference type="PROSITE" id="PS50137"/>
    </source>
</evidence>
<comment type="similarity">
    <text evidence="2">Belongs to the ribonuclease III family.</text>
</comment>
<dbReference type="InterPro" id="IPR011907">
    <property type="entry name" value="RNase_III"/>
</dbReference>
<dbReference type="RefSeq" id="WP_134110524.1">
    <property type="nucleotide sequence ID" value="NZ_SOCN01000001.1"/>
</dbReference>
<dbReference type="GO" id="GO:0006397">
    <property type="term" value="P:mRNA processing"/>
    <property type="evidence" value="ECO:0007669"/>
    <property type="project" value="UniProtKB-UniRule"/>
</dbReference>
<comment type="subcellular location">
    <subcellularLocation>
        <location evidence="8">Cytoplasm</location>
    </subcellularLocation>
</comment>
<evidence type="ECO:0000256" key="1">
    <source>
        <dbReference type="ARBA" id="ARBA00000109"/>
    </source>
</evidence>
<keyword evidence="12" id="KW-1185">Reference proteome</keyword>
<dbReference type="AlphaFoldDB" id="A0A4R7UCZ3"/>
<dbReference type="GO" id="GO:0003725">
    <property type="term" value="F:double-stranded RNA binding"/>
    <property type="evidence" value="ECO:0007669"/>
    <property type="project" value="TreeGrafter"/>
</dbReference>
<dbReference type="NCBIfam" id="TIGR02191">
    <property type="entry name" value="RNaseIII"/>
    <property type="match status" value="1"/>
</dbReference>
<keyword evidence="8" id="KW-0963">Cytoplasm</keyword>
<feature type="active site" evidence="8">
    <location>
        <position position="124"/>
    </location>
</feature>
<dbReference type="PROSITE" id="PS50142">
    <property type="entry name" value="RNASE_3_2"/>
    <property type="match status" value="1"/>
</dbReference>
<dbReference type="PROSITE" id="PS50137">
    <property type="entry name" value="DS_RBD"/>
    <property type="match status" value="1"/>
</dbReference>
<comment type="function">
    <text evidence="8">Digests double-stranded RNA. Involved in the processing of primary rRNA transcript to yield the immediate precursors to the large and small rRNAs (23S and 16S). Processes some mRNAs, and tRNAs when they are encoded in the rRNA operon. Processes pre-crRNA and tracrRNA of type II CRISPR loci if present in the organism.</text>
</comment>
<dbReference type="SUPFAM" id="SSF54768">
    <property type="entry name" value="dsRNA-binding domain-like"/>
    <property type="match status" value="1"/>
</dbReference>
<evidence type="ECO:0000256" key="4">
    <source>
        <dbReference type="ARBA" id="ARBA00022722"/>
    </source>
</evidence>
<accession>A0A4R7UCZ3</accession>
<dbReference type="OrthoDB" id="9805026at2"/>
<name>A0A4R7UCZ3_9BACT</name>
<dbReference type="GO" id="GO:0005737">
    <property type="term" value="C:cytoplasm"/>
    <property type="evidence" value="ECO:0007669"/>
    <property type="project" value="UniProtKB-SubCell"/>
</dbReference>
<comment type="catalytic activity">
    <reaction evidence="1 8">
        <text>Endonucleolytic cleavage to 5'-phosphomonoester.</text>
        <dbReference type="EC" id="3.1.26.3"/>
    </reaction>
</comment>
<keyword evidence="4 8" id="KW-0540">Nuclease</keyword>
<dbReference type="GO" id="GO:0046872">
    <property type="term" value="F:metal ion binding"/>
    <property type="evidence" value="ECO:0007669"/>
    <property type="project" value="UniProtKB-KW"/>
</dbReference>
<keyword evidence="8" id="KW-0698">rRNA processing</keyword>
<evidence type="ECO:0000256" key="5">
    <source>
        <dbReference type="ARBA" id="ARBA00022759"/>
    </source>
</evidence>
<feature type="binding site" evidence="8">
    <location>
        <position position="121"/>
    </location>
    <ligand>
        <name>Mg(2+)</name>
        <dbReference type="ChEBI" id="CHEBI:18420"/>
    </ligand>
</feature>
<dbReference type="SUPFAM" id="SSF69065">
    <property type="entry name" value="RNase III domain-like"/>
    <property type="match status" value="1"/>
</dbReference>
<evidence type="ECO:0000256" key="2">
    <source>
        <dbReference type="ARBA" id="ARBA00010183"/>
    </source>
</evidence>
<organism evidence="11 12">
    <name type="scientific">Mycoplasmopsis mustelae</name>
    <dbReference type="NCBI Taxonomy" id="171289"/>
    <lineage>
        <taxon>Bacteria</taxon>
        <taxon>Bacillati</taxon>
        <taxon>Mycoplasmatota</taxon>
        <taxon>Mycoplasmoidales</taxon>
        <taxon>Metamycoplasmataceae</taxon>
        <taxon>Mycoplasmopsis</taxon>
    </lineage>
</organism>
<dbReference type="SMART" id="SM00358">
    <property type="entry name" value="DSRM"/>
    <property type="match status" value="1"/>
</dbReference>
<feature type="binding site" evidence="8">
    <location>
        <position position="48"/>
    </location>
    <ligand>
        <name>Mg(2+)</name>
        <dbReference type="ChEBI" id="CHEBI:18420"/>
    </ligand>
</feature>
<dbReference type="HAMAP" id="MF_00104">
    <property type="entry name" value="RNase_III"/>
    <property type="match status" value="1"/>
</dbReference>
<keyword evidence="6 8" id="KW-0378">Hydrolase</keyword>
<keyword evidence="3 8" id="KW-0507">mRNA processing</keyword>
<evidence type="ECO:0000256" key="3">
    <source>
        <dbReference type="ARBA" id="ARBA00022664"/>
    </source>
</evidence>
<comment type="caution">
    <text evidence="11">The sequence shown here is derived from an EMBL/GenBank/DDBJ whole genome shotgun (WGS) entry which is preliminary data.</text>
</comment>
<dbReference type="GO" id="GO:0006364">
    <property type="term" value="P:rRNA processing"/>
    <property type="evidence" value="ECO:0007669"/>
    <property type="project" value="UniProtKB-UniRule"/>
</dbReference>
<evidence type="ECO:0000313" key="11">
    <source>
        <dbReference type="EMBL" id="TDV24328.1"/>
    </source>
</evidence>
<dbReference type="CDD" id="cd00593">
    <property type="entry name" value="RIBOc"/>
    <property type="match status" value="1"/>
</dbReference>
<dbReference type="Gene3D" id="1.10.1520.10">
    <property type="entry name" value="Ribonuclease III domain"/>
    <property type="match status" value="1"/>
</dbReference>
<dbReference type="InterPro" id="IPR036389">
    <property type="entry name" value="RNase_III_sf"/>
</dbReference>